<evidence type="ECO:0000256" key="9">
    <source>
        <dbReference type="SAM" id="SignalP"/>
    </source>
</evidence>
<dbReference type="EC" id="2.3.1.20" evidence="4"/>
<comment type="similarity">
    <text evidence="2">Belongs to the mycobacterial A85 antigen family.</text>
</comment>
<gene>
    <name evidence="10" type="ORF">LZC95_44300</name>
</gene>
<proteinExistence type="inferred from homology"/>
<sequence>MISRRSALLSVLATSLAGAGAACRRDAASRQSAKGAEEKPVVEAAPPAISAAETDASVDALAEAPRGAVTLLEWTLPSPIERAVVVVPRARAPEQRFPVVIALHGRGEALKGPALGAMGWPRDYALERAFGRLSAPPLVEDDFEGLVVPAHLAELNRALAEHPFGRLIIACPYVPDLNLSSAEDVDAYARALTTELLPRVRAETPALTSPEATGIDGVSLGGIVALRAGLGQPAVFGAVGALQPAIHNTGVAAAELAELAKSARARRPDLKLRLTTSERDSFRRAVTRTSETWRAAGIGHDFAVLPGPHDYVFNRGPGAIELLFWHDQVLAR</sequence>
<dbReference type="RefSeq" id="WP_394844064.1">
    <property type="nucleotide sequence ID" value="NZ_CP089982.1"/>
</dbReference>
<keyword evidence="11" id="KW-1185">Reference proteome</keyword>
<reference evidence="10 11" key="1">
    <citation type="submission" date="2021-12" db="EMBL/GenBank/DDBJ databases">
        <title>Discovery of the Pendulisporaceae a myxobacterial family with distinct sporulation behavior and unique specialized metabolism.</title>
        <authorList>
            <person name="Garcia R."/>
            <person name="Popoff A."/>
            <person name="Bader C.D."/>
            <person name="Loehr J."/>
            <person name="Walesch S."/>
            <person name="Walt C."/>
            <person name="Boldt J."/>
            <person name="Bunk B."/>
            <person name="Haeckl F.J.F.P.J."/>
            <person name="Gunesch A.P."/>
            <person name="Birkelbach J."/>
            <person name="Nuebel U."/>
            <person name="Pietschmann T."/>
            <person name="Bach T."/>
            <person name="Mueller R."/>
        </authorList>
    </citation>
    <scope>NUCLEOTIDE SEQUENCE [LARGE SCALE GENOMIC DNA]</scope>
    <source>
        <strain evidence="10 11">MSr12523</strain>
    </source>
</reference>
<evidence type="ECO:0000256" key="2">
    <source>
        <dbReference type="ARBA" id="ARBA00005874"/>
    </source>
</evidence>
<evidence type="ECO:0000256" key="6">
    <source>
        <dbReference type="ARBA" id="ARBA00023315"/>
    </source>
</evidence>
<name>A0ABZ2K432_9BACT</name>
<evidence type="ECO:0000313" key="11">
    <source>
        <dbReference type="Proteomes" id="UP001379533"/>
    </source>
</evidence>
<dbReference type="Proteomes" id="UP001379533">
    <property type="component" value="Chromosome"/>
</dbReference>
<evidence type="ECO:0000256" key="8">
    <source>
        <dbReference type="ARBA" id="ARBA00048109"/>
    </source>
</evidence>
<keyword evidence="5" id="KW-0808">Transferase</keyword>
<comment type="catalytic activity">
    <reaction evidence="8">
        <text>an acyl-CoA + a 1,2-diacyl-sn-glycerol = a triacyl-sn-glycerol + CoA</text>
        <dbReference type="Rhea" id="RHEA:10868"/>
        <dbReference type="ChEBI" id="CHEBI:17815"/>
        <dbReference type="ChEBI" id="CHEBI:57287"/>
        <dbReference type="ChEBI" id="CHEBI:58342"/>
        <dbReference type="ChEBI" id="CHEBI:64615"/>
        <dbReference type="EC" id="2.3.1.20"/>
    </reaction>
</comment>
<dbReference type="EMBL" id="CP089982">
    <property type="protein sequence ID" value="WXA93465.1"/>
    <property type="molecule type" value="Genomic_DNA"/>
</dbReference>
<protein>
    <recommendedName>
        <fullName evidence="7">Acyl-CoA:diacylglycerol acyltransferase</fullName>
        <ecNumber evidence="3">2.3.1.122</ecNumber>
        <ecNumber evidence="4">2.3.1.20</ecNumber>
    </recommendedName>
</protein>
<dbReference type="PANTHER" id="PTHR48098">
    <property type="entry name" value="ENTEROCHELIN ESTERASE-RELATED"/>
    <property type="match status" value="1"/>
</dbReference>
<dbReference type="InterPro" id="IPR000801">
    <property type="entry name" value="Esterase-like"/>
</dbReference>
<evidence type="ECO:0000313" key="10">
    <source>
        <dbReference type="EMBL" id="WXA93465.1"/>
    </source>
</evidence>
<evidence type="ECO:0000256" key="1">
    <source>
        <dbReference type="ARBA" id="ARBA00000697"/>
    </source>
</evidence>
<dbReference type="PROSITE" id="PS51257">
    <property type="entry name" value="PROKAR_LIPOPROTEIN"/>
    <property type="match status" value="1"/>
</dbReference>
<dbReference type="EC" id="2.3.1.122" evidence="3"/>
<feature type="chain" id="PRO_5046017332" description="Acyl-CoA:diacylglycerol acyltransferase" evidence="9">
    <location>
        <begin position="22"/>
        <end position="332"/>
    </location>
</feature>
<evidence type="ECO:0000256" key="3">
    <source>
        <dbReference type="ARBA" id="ARBA00012820"/>
    </source>
</evidence>
<evidence type="ECO:0000256" key="5">
    <source>
        <dbReference type="ARBA" id="ARBA00022679"/>
    </source>
</evidence>
<evidence type="ECO:0000256" key="4">
    <source>
        <dbReference type="ARBA" id="ARBA00013244"/>
    </source>
</evidence>
<comment type="catalytic activity">
    <reaction evidence="1">
        <text>2 alpha,alpha'-trehalose 6-mycolate = alpha,alpha'-trehalose 6,6'-bismycolate + alpha,alpha-trehalose</text>
        <dbReference type="Rhea" id="RHEA:23472"/>
        <dbReference type="ChEBI" id="CHEBI:16551"/>
        <dbReference type="ChEBI" id="CHEBI:18195"/>
        <dbReference type="ChEBI" id="CHEBI:18234"/>
        <dbReference type="EC" id="2.3.1.122"/>
    </reaction>
</comment>
<dbReference type="SUPFAM" id="SSF53474">
    <property type="entry name" value="alpha/beta-Hydrolases"/>
    <property type="match status" value="1"/>
</dbReference>
<accession>A0ABZ2K432</accession>
<dbReference type="Pfam" id="PF00756">
    <property type="entry name" value="Esterase"/>
    <property type="match status" value="1"/>
</dbReference>
<dbReference type="PROSITE" id="PS51318">
    <property type="entry name" value="TAT"/>
    <property type="match status" value="1"/>
</dbReference>
<dbReference type="InterPro" id="IPR006311">
    <property type="entry name" value="TAT_signal"/>
</dbReference>
<evidence type="ECO:0000256" key="7">
    <source>
        <dbReference type="ARBA" id="ARBA00032572"/>
    </source>
</evidence>
<dbReference type="InterPro" id="IPR050583">
    <property type="entry name" value="Mycobacterial_A85_antigen"/>
</dbReference>
<dbReference type="Gene3D" id="3.40.50.1820">
    <property type="entry name" value="alpha/beta hydrolase"/>
    <property type="match status" value="1"/>
</dbReference>
<keyword evidence="6" id="KW-0012">Acyltransferase</keyword>
<dbReference type="InterPro" id="IPR029058">
    <property type="entry name" value="AB_hydrolase_fold"/>
</dbReference>
<feature type="signal peptide" evidence="9">
    <location>
        <begin position="1"/>
        <end position="21"/>
    </location>
</feature>
<keyword evidence="9" id="KW-0732">Signal</keyword>
<organism evidence="10 11">
    <name type="scientific">Pendulispora brunnea</name>
    <dbReference type="NCBI Taxonomy" id="2905690"/>
    <lineage>
        <taxon>Bacteria</taxon>
        <taxon>Pseudomonadati</taxon>
        <taxon>Myxococcota</taxon>
        <taxon>Myxococcia</taxon>
        <taxon>Myxococcales</taxon>
        <taxon>Sorangiineae</taxon>
        <taxon>Pendulisporaceae</taxon>
        <taxon>Pendulispora</taxon>
    </lineage>
</organism>